<dbReference type="Proteomes" id="UP000663827">
    <property type="component" value="Unassembled WGS sequence"/>
</dbReference>
<evidence type="ECO:0000313" key="3">
    <source>
        <dbReference type="Proteomes" id="UP000663827"/>
    </source>
</evidence>
<organism evidence="2 3">
    <name type="scientific">Rhizoctonia solani</name>
    <dbReference type="NCBI Taxonomy" id="456999"/>
    <lineage>
        <taxon>Eukaryota</taxon>
        <taxon>Fungi</taxon>
        <taxon>Dikarya</taxon>
        <taxon>Basidiomycota</taxon>
        <taxon>Agaricomycotina</taxon>
        <taxon>Agaricomycetes</taxon>
        <taxon>Cantharellales</taxon>
        <taxon>Ceratobasidiaceae</taxon>
        <taxon>Rhizoctonia</taxon>
    </lineage>
</organism>
<dbReference type="EMBL" id="CAJNJQ010000227">
    <property type="protein sequence ID" value="CAE7064773.1"/>
    <property type="molecule type" value="Genomic_DNA"/>
</dbReference>
<evidence type="ECO:0000313" key="2">
    <source>
        <dbReference type="EMBL" id="CAE7064773.1"/>
    </source>
</evidence>
<accession>A0A8H3DUU2</accession>
<evidence type="ECO:0000256" key="1">
    <source>
        <dbReference type="SAM" id="MobiDB-lite"/>
    </source>
</evidence>
<protein>
    <submittedName>
        <fullName evidence="2">Uncharacterized protein</fullName>
    </submittedName>
</protein>
<feature type="region of interest" description="Disordered" evidence="1">
    <location>
        <begin position="277"/>
        <end position="305"/>
    </location>
</feature>
<name>A0A8H3DUU2_9AGAM</name>
<dbReference type="AlphaFoldDB" id="A0A8H3DUU2"/>
<reference evidence="2" key="1">
    <citation type="submission" date="2021-01" db="EMBL/GenBank/DDBJ databases">
        <authorList>
            <person name="Kaushik A."/>
        </authorList>
    </citation>
    <scope>NUCLEOTIDE SEQUENCE</scope>
    <source>
        <strain evidence="2">AG5</strain>
    </source>
</reference>
<sequence>MSSGSAMRRHKTAVKGVRFVSESTQQILDLPTWRRPSGPDDQRAEYEVSAKARRGMAIIRFAIAKLLYIRLPNSRRETLEAYCSQLLSTEQLAQWWPKLPEADQVMAGRSPVRSLRADASYFCEAFAEISGRFGSQVAMDKLLPLVIPVIASWTDSGKLANIEDTNAAAAIASKGKKAGNALGEARTHYFEEYWKRKTHFETYDDPGLQELAINNYRSLLSTASTVLVGKDAEERQVTISIGSGVGPSKMVARELAAEEAVKNWHVVEGYMEAWGLTKPVEPAKEPKPLRERDRTRAGAINSKKD</sequence>
<comment type="caution">
    <text evidence="2">The sequence shown here is derived from an EMBL/GenBank/DDBJ whole genome shotgun (WGS) entry which is preliminary data.</text>
</comment>
<feature type="compositionally biased region" description="Basic and acidic residues" evidence="1">
    <location>
        <begin position="281"/>
        <end position="305"/>
    </location>
</feature>
<proteinExistence type="predicted"/>
<gene>
    <name evidence="2" type="ORF">RDB_LOCUS10690</name>
</gene>